<evidence type="ECO:0000256" key="3">
    <source>
        <dbReference type="ARBA" id="ARBA00023163"/>
    </source>
</evidence>
<dbReference type="InterPro" id="IPR050679">
    <property type="entry name" value="Bact_HTH_transcr_reg"/>
</dbReference>
<name>A0A7T1T3G0_9ACTN</name>
<evidence type="ECO:0000259" key="4">
    <source>
        <dbReference type="PROSITE" id="PS50949"/>
    </source>
</evidence>
<keyword evidence="1" id="KW-0805">Transcription regulation</keyword>
<dbReference type="KEGG" id="sbat:G4Z16_04040"/>
<dbReference type="PANTHER" id="PTHR44846">
    <property type="entry name" value="MANNOSYL-D-GLYCERATE TRANSPORT/METABOLISM SYSTEM REPRESSOR MNGR-RELATED"/>
    <property type="match status" value="1"/>
</dbReference>
<dbReference type="Pfam" id="PF00392">
    <property type="entry name" value="GntR"/>
    <property type="match status" value="1"/>
</dbReference>
<organism evidence="5 6">
    <name type="scientific">Streptomyces bathyalis</name>
    <dbReference type="NCBI Taxonomy" id="2710756"/>
    <lineage>
        <taxon>Bacteria</taxon>
        <taxon>Bacillati</taxon>
        <taxon>Actinomycetota</taxon>
        <taxon>Actinomycetes</taxon>
        <taxon>Kitasatosporales</taxon>
        <taxon>Streptomycetaceae</taxon>
        <taxon>Streptomyces</taxon>
    </lineage>
</organism>
<dbReference type="InterPro" id="IPR011663">
    <property type="entry name" value="UTRA"/>
</dbReference>
<sequence length="271" mass="29296">MARVSSDPGWLGSAPDLTAPSTLPAHTRIERWLMGVIERRDLVPGDKLPVEERFAASLGVSRMTLRQALASLEKAGTVVRKRGRGVGGTFVSEARIECDLTGLAGFTEQMQRADVRAGARLVSAATIAADRAASDALSLPPGAAVHEVVRVRTANRRPLALERAYFPAEVFPDLLEQGLTGSIYRLISRRYGQRPQVASESLEPVIPTEEEARLLRVEATTPLMLIERTAYSGSGLALEYARDLFRSDRVRISFRTGIGQADGAKGTASNS</sequence>
<dbReference type="GO" id="GO:0045892">
    <property type="term" value="P:negative regulation of DNA-templated transcription"/>
    <property type="evidence" value="ECO:0007669"/>
    <property type="project" value="TreeGrafter"/>
</dbReference>
<dbReference type="InterPro" id="IPR000524">
    <property type="entry name" value="Tscrpt_reg_HTH_GntR"/>
</dbReference>
<dbReference type="PANTHER" id="PTHR44846:SF1">
    <property type="entry name" value="MANNOSYL-D-GLYCERATE TRANSPORT_METABOLISM SYSTEM REPRESSOR MNGR-RELATED"/>
    <property type="match status" value="1"/>
</dbReference>
<dbReference type="RefSeq" id="WP_197349215.1">
    <property type="nucleotide sequence ID" value="NZ_CP048882.1"/>
</dbReference>
<protein>
    <submittedName>
        <fullName evidence="5">GntR family transcriptional regulator</fullName>
    </submittedName>
</protein>
<reference evidence="6" key="1">
    <citation type="submission" date="2020-02" db="EMBL/GenBank/DDBJ databases">
        <title>Streptomyces sp. ASO4wet.</title>
        <authorList>
            <person name="Risdian C."/>
            <person name="Landwehr W."/>
            <person name="Schupp P."/>
            <person name="Wink J."/>
        </authorList>
    </citation>
    <scope>NUCLEOTIDE SEQUENCE [LARGE SCALE GENOMIC DNA]</scope>
    <source>
        <strain evidence="6">ASO4wet</strain>
    </source>
</reference>
<dbReference type="SMART" id="SM00345">
    <property type="entry name" value="HTH_GNTR"/>
    <property type="match status" value="1"/>
</dbReference>
<proteinExistence type="predicted"/>
<dbReference type="CDD" id="cd07377">
    <property type="entry name" value="WHTH_GntR"/>
    <property type="match status" value="1"/>
</dbReference>
<evidence type="ECO:0000313" key="5">
    <source>
        <dbReference type="EMBL" id="QPP05699.1"/>
    </source>
</evidence>
<keyword evidence="6" id="KW-1185">Reference proteome</keyword>
<evidence type="ECO:0000256" key="2">
    <source>
        <dbReference type="ARBA" id="ARBA00023125"/>
    </source>
</evidence>
<dbReference type="GO" id="GO:0003677">
    <property type="term" value="F:DNA binding"/>
    <property type="evidence" value="ECO:0007669"/>
    <property type="project" value="UniProtKB-KW"/>
</dbReference>
<accession>A0A7T1T3G0</accession>
<dbReference type="PRINTS" id="PR00035">
    <property type="entry name" value="HTHGNTR"/>
</dbReference>
<dbReference type="Gene3D" id="3.40.1410.10">
    <property type="entry name" value="Chorismate lyase-like"/>
    <property type="match status" value="1"/>
</dbReference>
<gene>
    <name evidence="5" type="ORF">G4Z16_04040</name>
</gene>
<feature type="domain" description="HTH gntR-type" evidence="4">
    <location>
        <begin position="23"/>
        <end position="94"/>
    </location>
</feature>
<dbReference type="InterPro" id="IPR036388">
    <property type="entry name" value="WH-like_DNA-bd_sf"/>
</dbReference>
<dbReference type="InterPro" id="IPR036390">
    <property type="entry name" value="WH_DNA-bd_sf"/>
</dbReference>
<dbReference type="PROSITE" id="PS50949">
    <property type="entry name" value="HTH_GNTR"/>
    <property type="match status" value="1"/>
</dbReference>
<keyword evidence="3" id="KW-0804">Transcription</keyword>
<evidence type="ECO:0000256" key="1">
    <source>
        <dbReference type="ARBA" id="ARBA00023015"/>
    </source>
</evidence>
<dbReference type="EMBL" id="CP048882">
    <property type="protein sequence ID" value="QPP05699.1"/>
    <property type="molecule type" value="Genomic_DNA"/>
</dbReference>
<dbReference type="Pfam" id="PF07702">
    <property type="entry name" value="UTRA"/>
    <property type="match status" value="1"/>
</dbReference>
<dbReference type="SUPFAM" id="SSF64288">
    <property type="entry name" value="Chorismate lyase-like"/>
    <property type="match status" value="1"/>
</dbReference>
<dbReference type="SMART" id="SM00866">
    <property type="entry name" value="UTRA"/>
    <property type="match status" value="1"/>
</dbReference>
<dbReference type="GO" id="GO:0003700">
    <property type="term" value="F:DNA-binding transcription factor activity"/>
    <property type="evidence" value="ECO:0007669"/>
    <property type="project" value="InterPro"/>
</dbReference>
<evidence type="ECO:0000313" key="6">
    <source>
        <dbReference type="Proteomes" id="UP000595046"/>
    </source>
</evidence>
<dbReference type="AlphaFoldDB" id="A0A7T1T3G0"/>
<dbReference type="InterPro" id="IPR028978">
    <property type="entry name" value="Chorismate_lyase_/UTRA_dom_sf"/>
</dbReference>
<keyword evidence="2" id="KW-0238">DNA-binding</keyword>
<dbReference type="Proteomes" id="UP000595046">
    <property type="component" value="Chromosome"/>
</dbReference>
<dbReference type="Gene3D" id="1.10.10.10">
    <property type="entry name" value="Winged helix-like DNA-binding domain superfamily/Winged helix DNA-binding domain"/>
    <property type="match status" value="1"/>
</dbReference>
<dbReference type="SUPFAM" id="SSF46785">
    <property type="entry name" value="Winged helix' DNA-binding domain"/>
    <property type="match status" value="1"/>
</dbReference>